<dbReference type="Pfam" id="PF07221">
    <property type="entry name" value="GlcNAc_2-epim"/>
    <property type="match status" value="1"/>
</dbReference>
<name>A0A1I4AAW9_9HYPH</name>
<comment type="caution">
    <text evidence="3">The sequence shown here is derived from an EMBL/GenBank/DDBJ whole genome shotgun (WGS) entry which is preliminary data.</text>
</comment>
<evidence type="ECO:0000313" key="4">
    <source>
        <dbReference type="Proteomes" id="UP000199598"/>
    </source>
</evidence>
<dbReference type="InterPro" id="IPR012341">
    <property type="entry name" value="6hp_glycosidase-like_sf"/>
</dbReference>
<dbReference type="GO" id="GO:0016853">
    <property type="term" value="F:isomerase activity"/>
    <property type="evidence" value="ECO:0007669"/>
    <property type="project" value="UniProtKB-KW"/>
</dbReference>
<protein>
    <submittedName>
        <fullName evidence="3">Mannose-6-phosphate isomerase</fullName>
    </submittedName>
</protein>
<dbReference type="InterPro" id="IPR008928">
    <property type="entry name" value="6-hairpin_glycosidase_sf"/>
</dbReference>
<accession>A0A1I4AAW9</accession>
<dbReference type="PANTHER" id="PTHR15108">
    <property type="entry name" value="N-ACYLGLUCOSAMINE-2-EPIMERASE"/>
    <property type="match status" value="1"/>
</dbReference>
<evidence type="ECO:0000256" key="1">
    <source>
        <dbReference type="ARBA" id="ARBA00008558"/>
    </source>
</evidence>
<dbReference type="Proteomes" id="UP000199598">
    <property type="component" value="Unassembled WGS sequence"/>
</dbReference>
<dbReference type="SUPFAM" id="SSF48208">
    <property type="entry name" value="Six-hairpin glycosidases"/>
    <property type="match status" value="1"/>
</dbReference>
<dbReference type="InterPro" id="IPR010819">
    <property type="entry name" value="AGE/CE"/>
</dbReference>
<sequence length="399" mass="44597">MIVDHLNKLRAWLFEDALPLWLKAGEDAANGGFAETITLDCEGSADNRRGRVNPRMVFVYCEAGRLGWDGPWMDVALRTQAYVERVYGTADGYIGALATPDGELLDTSFDLYNQAFALLALSSIADVNSEQREEACAKAGALLDVLKNRFKHPVAGFQEAEPARAPLGANPHMHLFEMCLEWERSENLSAEQKAVWSALADELGELCLKHFICEKTGGLREFFALDWSPMPGDEGRALEPGHHFEWAWLLSRWNKLRGDGRAKAAAARLFEIAEVYGVDRERGVAVMGINDDFSMRDPLARLWSQAEWLKGSIAMLESTPESEWPRYRQSMQDALKALELFFEDVPAGLWKDKFLPDGSFVKEAAPASSLYHIISAISELDRFSKTEVGQKVVVCESTK</sequence>
<comment type="similarity">
    <text evidence="1">Belongs to the N-acylglucosamine 2-epimerase family.</text>
</comment>
<proteinExistence type="inferred from homology"/>
<keyword evidence="4" id="KW-1185">Reference proteome</keyword>
<dbReference type="RefSeq" id="WP_093519876.1">
    <property type="nucleotide sequence ID" value="NZ_FOSK01000006.1"/>
</dbReference>
<dbReference type="Gene3D" id="1.50.10.10">
    <property type="match status" value="1"/>
</dbReference>
<reference evidence="3 4" key="1">
    <citation type="submission" date="2016-10" db="EMBL/GenBank/DDBJ databases">
        <authorList>
            <person name="Varghese N."/>
            <person name="Submissions S."/>
        </authorList>
    </citation>
    <scope>NUCLEOTIDE SEQUENCE [LARGE SCALE GENOMIC DNA]</scope>
    <source>
        <strain evidence="3 4">DSM 16392</strain>
    </source>
</reference>
<evidence type="ECO:0000313" key="3">
    <source>
        <dbReference type="EMBL" id="SFK53320.1"/>
    </source>
</evidence>
<keyword evidence="2 3" id="KW-0413">Isomerase</keyword>
<evidence type="ECO:0000256" key="2">
    <source>
        <dbReference type="ARBA" id="ARBA00023235"/>
    </source>
</evidence>
<gene>
    <name evidence="3" type="ORF">SAMN04488518_10682</name>
</gene>
<organism evidence="3 4">
    <name type="scientific">Pseudovibrio ascidiaceicola</name>
    <dbReference type="NCBI Taxonomy" id="285279"/>
    <lineage>
        <taxon>Bacteria</taxon>
        <taxon>Pseudomonadati</taxon>
        <taxon>Pseudomonadota</taxon>
        <taxon>Alphaproteobacteria</taxon>
        <taxon>Hyphomicrobiales</taxon>
        <taxon>Stappiaceae</taxon>
        <taxon>Pseudovibrio</taxon>
    </lineage>
</organism>
<dbReference type="EMBL" id="FOSK01000006">
    <property type="protein sequence ID" value="SFK53320.1"/>
    <property type="molecule type" value="Genomic_DNA"/>
</dbReference>